<dbReference type="Pfam" id="PF10008">
    <property type="entry name" value="DUF2251"/>
    <property type="match status" value="1"/>
</dbReference>
<dbReference type="RefSeq" id="WP_038413693.1">
    <property type="nucleotide sequence ID" value="NZ_CP009455.1"/>
</dbReference>
<dbReference type="PIRSF" id="PIRSF007050">
    <property type="entry name" value="UPC007050"/>
    <property type="match status" value="1"/>
</dbReference>
<sequence>MPIYLAAESEWLPGTELVIEGPAAQGPYAAVFEDDGETGYFYALDSSKDDNPIQDALHVYNVQDISDREKASTVRIGWSQDHLKAVLLINDYPHAVFDFHSKRGYCRSSFPRATGNGWSKEGHDWSDEALQLFA</sequence>
<proteinExistence type="predicted"/>
<dbReference type="eggNOG" id="COG4316">
    <property type="taxonomic scope" value="Bacteria"/>
</dbReference>
<dbReference type="OrthoDB" id="5679620at2"/>
<gene>
    <name evidence="1" type="ORF">LK03_17880</name>
</gene>
<dbReference type="InterPro" id="IPR014449">
    <property type="entry name" value="UCP007050_HI0931"/>
</dbReference>
<name>A0A089WR11_9PSED</name>
<dbReference type="AlphaFoldDB" id="A0A089WR11"/>
<protein>
    <recommendedName>
        <fullName evidence="3">DUF2251 domain-containing protein</fullName>
    </recommendedName>
</protein>
<keyword evidence="2" id="KW-1185">Reference proteome</keyword>
<dbReference type="Proteomes" id="UP000029493">
    <property type="component" value="Chromosome"/>
</dbReference>
<reference evidence="1 2" key="1">
    <citation type="submission" date="2014-09" db="EMBL/GenBank/DDBJ databases">
        <authorList>
            <person name="Chan K.-G."/>
        </authorList>
    </citation>
    <scope>NUCLEOTIDE SEQUENCE [LARGE SCALE GENOMIC DNA]</scope>
    <source>
        <strain evidence="1 2">ND07</strain>
    </source>
</reference>
<dbReference type="EMBL" id="CP009455">
    <property type="protein sequence ID" value="AIR91021.1"/>
    <property type="molecule type" value="Genomic_DNA"/>
</dbReference>
<dbReference type="KEGG" id="psw:LK03_17880"/>
<evidence type="ECO:0000313" key="1">
    <source>
        <dbReference type="EMBL" id="AIR91021.1"/>
    </source>
</evidence>
<accession>A0A089WR11</accession>
<evidence type="ECO:0000313" key="2">
    <source>
        <dbReference type="Proteomes" id="UP000029493"/>
    </source>
</evidence>
<evidence type="ECO:0008006" key="3">
    <source>
        <dbReference type="Google" id="ProtNLM"/>
    </source>
</evidence>
<organism evidence="1 2">
    <name type="scientific">Pseudomonas cremoricolorata</name>
    <dbReference type="NCBI Taxonomy" id="157783"/>
    <lineage>
        <taxon>Bacteria</taxon>
        <taxon>Pseudomonadati</taxon>
        <taxon>Pseudomonadota</taxon>
        <taxon>Gammaproteobacteria</taxon>
        <taxon>Pseudomonadales</taxon>
        <taxon>Pseudomonadaceae</taxon>
        <taxon>Pseudomonas</taxon>
    </lineage>
</organism>